<gene>
    <name evidence="3" type="ORF">GCM10007362_26720</name>
</gene>
<feature type="chain" id="PRO_5046180037" description="ABC transporter substrate-binding protein" evidence="2">
    <location>
        <begin position="24"/>
        <end position="471"/>
    </location>
</feature>
<proteinExistence type="predicted"/>
<dbReference type="PROSITE" id="PS51257">
    <property type="entry name" value="PROKAR_LIPOPROTEIN"/>
    <property type="match status" value="1"/>
</dbReference>
<evidence type="ECO:0000256" key="2">
    <source>
        <dbReference type="SAM" id="SignalP"/>
    </source>
</evidence>
<feature type="region of interest" description="Disordered" evidence="1">
    <location>
        <begin position="27"/>
        <end position="47"/>
    </location>
</feature>
<evidence type="ECO:0000313" key="3">
    <source>
        <dbReference type="EMBL" id="GGH79633.1"/>
    </source>
</evidence>
<dbReference type="EMBL" id="BMDD01000003">
    <property type="protein sequence ID" value="GGH79633.1"/>
    <property type="molecule type" value="Genomic_DNA"/>
</dbReference>
<evidence type="ECO:0000313" key="4">
    <source>
        <dbReference type="Proteomes" id="UP000605427"/>
    </source>
</evidence>
<name>A0ABQ1ZUH6_9BACL</name>
<accession>A0ABQ1ZUH6</accession>
<evidence type="ECO:0008006" key="5">
    <source>
        <dbReference type="Google" id="ProtNLM"/>
    </source>
</evidence>
<keyword evidence="2" id="KW-0732">Signal</keyword>
<feature type="compositionally biased region" description="Low complexity" evidence="1">
    <location>
        <begin position="28"/>
        <end position="37"/>
    </location>
</feature>
<dbReference type="SUPFAM" id="SSF53850">
    <property type="entry name" value="Periplasmic binding protein-like II"/>
    <property type="match status" value="1"/>
</dbReference>
<feature type="signal peptide" evidence="2">
    <location>
        <begin position="1"/>
        <end position="23"/>
    </location>
</feature>
<sequence length="471" mass="50433">MKIKKIAALTGTALLAAALSACGGGGAATTENGTGAEKAGGEVSSTPGMTTIKVLNEGAVSIGVGKLDDLFAAKEKEYTDTGVSLDYTPGSPVETFPLQYQKIMSEQLKSKKIEVVTEDWGWGEPLIQKQTAGFLAKNIPDIIVGETQMPGFAQQGLLEPFPDEMADEIRETVSPAAWKPMEVDGKIYGLAAQPGVSNLFWNKKLVEQAGIDPNKTITTWQELRDNVKKVTEAGAGKFYGGGVYAAPNFGGYLRYGALIAINGGSFADDSGQPAFNSPQNAETVALLKDLNAAHPPGLMVNNNEGSYFDAWNKGQIAYLIDGPWRVQESKTAGLDLGMAPIPLSPNGKAANVTIGAAFHSVPKDAKNKEAAFEYIKVMYGEQIQQLVADSNTRSPILKSIGESQKYQDKHPEMYLHYQAMSGDVTGLPTFTKDNSKAWQLWGDAVVKSIMTDGDIQSLLDEAQQRALNVTK</sequence>
<dbReference type="Proteomes" id="UP000605427">
    <property type="component" value="Unassembled WGS sequence"/>
</dbReference>
<keyword evidence="4" id="KW-1185">Reference proteome</keyword>
<dbReference type="InterPro" id="IPR006059">
    <property type="entry name" value="SBP"/>
</dbReference>
<dbReference type="Gene3D" id="3.40.190.10">
    <property type="entry name" value="Periplasmic binding protein-like II"/>
    <property type="match status" value="1"/>
</dbReference>
<protein>
    <recommendedName>
        <fullName evidence="5">ABC transporter substrate-binding protein</fullName>
    </recommendedName>
</protein>
<comment type="caution">
    <text evidence="3">The sequence shown here is derived from an EMBL/GenBank/DDBJ whole genome shotgun (WGS) entry which is preliminary data.</text>
</comment>
<organism evidence="3 4">
    <name type="scientific">Saccharibacillus endophyticus</name>
    <dbReference type="NCBI Taxonomy" id="2060666"/>
    <lineage>
        <taxon>Bacteria</taxon>
        <taxon>Bacillati</taxon>
        <taxon>Bacillota</taxon>
        <taxon>Bacilli</taxon>
        <taxon>Bacillales</taxon>
        <taxon>Paenibacillaceae</taxon>
        <taxon>Saccharibacillus</taxon>
    </lineage>
</organism>
<dbReference type="PANTHER" id="PTHR43649:SF12">
    <property type="entry name" value="DIACETYLCHITOBIOSE BINDING PROTEIN DASA"/>
    <property type="match status" value="1"/>
</dbReference>
<dbReference type="Pfam" id="PF01547">
    <property type="entry name" value="SBP_bac_1"/>
    <property type="match status" value="1"/>
</dbReference>
<evidence type="ECO:0000256" key="1">
    <source>
        <dbReference type="SAM" id="MobiDB-lite"/>
    </source>
</evidence>
<reference evidence="4" key="1">
    <citation type="journal article" date="2019" name="Int. J. Syst. Evol. Microbiol.">
        <title>The Global Catalogue of Microorganisms (GCM) 10K type strain sequencing project: providing services to taxonomists for standard genome sequencing and annotation.</title>
        <authorList>
            <consortium name="The Broad Institute Genomics Platform"/>
            <consortium name="The Broad Institute Genome Sequencing Center for Infectious Disease"/>
            <person name="Wu L."/>
            <person name="Ma J."/>
        </authorList>
    </citation>
    <scope>NUCLEOTIDE SEQUENCE [LARGE SCALE GENOMIC DNA]</scope>
    <source>
        <strain evidence="4">CCM 8702</strain>
    </source>
</reference>
<dbReference type="RefSeq" id="WP_172244230.1">
    <property type="nucleotide sequence ID" value="NZ_BMDD01000003.1"/>
</dbReference>
<dbReference type="InterPro" id="IPR050490">
    <property type="entry name" value="Bact_solute-bd_prot1"/>
</dbReference>
<dbReference type="PANTHER" id="PTHR43649">
    <property type="entry name" value="ARABINOSE-BINDING PROTEIN-RELATED"/>
    <property type="match status" value="1"/>
</dbReference>